<dbReference type="EMBL" id="JACHEX010000002">
    <property type="protein sequence ID" value="MBB6062535.1"/>
    <property type="molecule type" value="Genomic_DNA"/>
</dbReference>
<dbReference type="InterPro" id="IPR015797">
    <property type="entry name" value="NUDIX_hydrolase-like_dom_sf"/>
</dbReference>
<dbReference type="SUPFAM" id="SSF55811">
    <property type="entry name" value="Nudix"/>
    <property type="match status" value="1"/>
</dbReference>
<dbReference type="RefSeq" id="WP_184619200.1">
    <property type="nucleotide sequence ID" value="NZ_JACHEX010000002.1"/>
</dbReference>
<reference evidence="2 3" key="1">
    <citation type="submission" date="2020-08" db="EMBL/GenBank/DDBJ databases">
        <title>Genomic Encyclopedia of Type Strains, Phase IV (KMG-IV): sequencing the most valuable type-strain genomes for metagenomic binning, comparative biology and taxonomic classification.</title>
        <authorList>
            <person name="Goeker M."/>
        </authorList>
    </citation>
    <scope>NUCLEOTIDE SEQUENCE [LARGE SCALE GENOMIC DNA]</scope>
    <source>
        <strain evidence="2 3">DSM 13481</strain>
    </source>
</reference>
<comment type="caution">
    <text evidence="2">The sequence shown here is derived from an EMBL/GenBank/DDBJ whole genome shotgun (WGS) entry which is preliminary data.</text>
</comment>
<evidence type="ECO:0000259" key="1">
    <source>
        <dbReference type="PROSITE" id="PS51462"/>
    </source>
</evidence>
<dbReference type="Gene3D" id="3.90.79.10">
    <property type="entry name" value="Nucleoside Triphosphate Pyrophosphohydrolase"/>
    <property type="match status" value="1"/>
</dbReference>
<protein>
    <submittedName>
        <fullName evidence="2">Putative NUDIX family phosphoesterase</fullName>
    </submittedName>
</protein>
<organism evidence="2 3">
    <name type="scientific">Thermosipho japonicus</name>
    <dbReference type="NCBI Taxonomy" id="90323"/>
    <lineage>
        <taxon>Bacteria</taxon>
        <taxon>Thermotogati</taxon>
        <taxon>Thermotogota</taxon>
        <taxon>Thermotogae</taxon>
        <taxon>Thermotogales</taxon>
        <taxon>Fervidobacteriaceae</taxon>
        <taxon>Thermosipho</taxon>
    </lineage>
</organism>
<proteinExistence type="predicted"/>
<dbReference type="PROSITE" id="PS51462">
    <property type="entry name" value="NUDIX"/>
    <property type="match status" value="1"/>
</dbReference>
<dbReference type="Proteomes" id="UP000555828">
    <property type="component" value="Unassembled WGS sequence"/>
</dbReference>
<name>A0A841GKK4_9BACT</name>
<dbReference type="AlphaFoldDB" id="A0A841GKK4"/>
<accession>A0A841GKK4</accession>
<evidence type="ECO:0000313" key="2">
    <source>
        <dbReference type="EMBL" id="MBB6062535.1"/>
    </source>
</evidence>
<sequence length="195" mass="22654">MYENEKVLVVPTEDVERLCNKRHGLIFVNEYDIISLIENKGFFVDRNSAENDESIRQVIPYIVLREENKFLLFKRTSKQGEKRLHNQITIGVGGHINTDDSLEPLKAFKNGLIREINEEVDVDIKSLNYVGVINVVDTPVSRVHVGICYVADVKYKGLKEKDKFIELFTENPREYFEEMEGWSKTVVQSLELMQK</sequence>
<gene>
    <name evidence="2" type="ORF">HNP65_000973</name>
</gene>
<evidence type="ECO:0000313" key="3">
    <source>
        <dbReference type="Proteomes" id="UP000555828"/>
    </source>
</evidence>
<keyword evidence="3" id="KW-1185">Reference proteome</keyword>
<dbReference type="InterPro" id="IPR000086">
    <property type="entry name" value="NUDIX_hydrolase_dom"/>
</dbReference>
<feature type="domain" description="Nudix hydrolase" evidence="1">
    <location>
        <begin position="54"/>
        <end position="192"/>
    </location>
</feature>